<dbReference type="Proteomes" id="UP001431776">
    <property type="component" value="Unassembled WGS sequence"/>
</dbReference>
<evidence type="ECO:0000256" key="3">
    <source>
        <dbReference type="ARBA" id="ARBA00022729"/>
    </source>
</evidence>
<keyword evidence="2" id="KW-1003">Cell membrane</keyword>
<dbReference type="GO" id="GO:0016020">
    <property type="term" value="C:membrane"/>
    <property type="evidence" value="ECO:0007669"/>
    <property type="project" value="InterPro"/>
</dbReference>
<name>A0AAW6U3X3_9BACT</name>
<protein>
    <submittedName>
        <fullName evidence="7">Entericidin A/B family lipoprotein</fullName>
    </submittedName>
</protein>
<keyword evidence="5" id="KW-0564">Palmitate</keyword>
<evidence type="ECO:0000256" key="1">
    <source>
        <dbReference type="ARBA" id="ARBA00010296"/>
    </source>
</evidence>
<dbReference type="InterPro" id="IPR012556">
    <property type="entry name" value="Entericidin"/>
</dbReference>
<comment type="caution">
    <text evidence="7">The sequence shown here is derived from an EMBL/GenBank/DDBJ whole genome shotgun (WGS) entry which is preliminary data.</text>
</comment>
<keyword evidence="8" id="KW-1185">Reference proteome</keyword>
<dbReference type="PROSITE" id="PS51257">
    <property type="entry name" value="PROKAR_LIPOPROTEIN"/>
    <property type="match status" value="1"/>
</dbReference>
<keyword evidence="4" id="KW-0472">Membrane</keyword>
<sequence>MLRKAVLLLVLLVLTAASLGCNTIRGVGRDISAVGDALTDAAGGKQ</sequence>
<proteinExistence type="inferred from homology"/>
<evidence type="ECO:0000313" key="8">
    <source>
        <dbReference type="Proteomes" id="UP001431776"/>
    </source>
</evidence>
<gene>
    <name evidence="7" type="ORF">QJ522_19500</name>
</gene>
<dbReference type="Pfam" id="PF08085">
    <property type="entry name" value="Entericidin"/>
    <property type="match status" value="1"/>
</dbReference>
<keyword evidence="3" id="KW-0732">Signal</keyword>
<evidence type="ECO:0000256" key="6">
    <source>
        <dbReference type="ARBA" id="ARBA00023288"/>
    </source>
</evidence>
<organism evidence="7 8">
    <name type="scientific">Anaerobaca lacustris</name>
    <dbReference type="NCBI Taxonomy" id="3044600"/>
    <lineage>
        <taxon>Bacteria</taxon>
        <taxon>Pseudomonadati</taxon>
        <taxon>Planctomycetota</taxon>
        <taxon>Phycisphaerae</taxon>
        <taxon>Sedimentisphaerales</taxon>
        <taxon>Anaerobacaceae</taxon>
        <taxon>Anaerobaca</taxon>
    </lineage>
</organism>
<accession>A0AAW6U3X3</accession>
<dbReference type="RefSeq" id="WP_349246665.1">
    <property type="nucleotide sequence ID" value="NZ_JASCXX010000031.1"/>
</dbReference>
<evidence type="ECO:0000313" key="7">
    <source>
        <dbReference type="EMBL" id="MDI6451257.1"/>
    </source>
</evidence>
<evidence type="ECO:0000256" key="4">
    <source>
        <dbReference type="ARBA" id="ARBA00023136"/>
    </source>
</evidence>
<keyword evidence="6 7" id="KW-0449">Lipoprotein</keyword>
<comment type="similarity">
    <text evidence="1">Belongs to the EcnA/EcnB lipoprotein family.</text>
</comment>
<dbReference type="GO" id="GO:0009636">
    <property type="term" value="P:response to toxic substance"/>
    <property type="evidence" value="ECO:0007669"/>
    <property type="project" value="InterPro"/>
</dbReference>
<dbReference type="EMBL" id="JASCXX010000031">
    <property type="protein sequence ID" value="MDI6451257.1"/>
    <property type="molecule type" value="Genomic_DNA"/>
</dbReference>
<dbReference type="AlphaFoldDB" id="A0AAW6U3X3"/>
<reference evidence="7" key="1">
    <citation type="submission" date="2023-05" db="EMBL/GenBank/DDBJ databases">
        <title>Anaerotaeda fermentans gen. nov., sp. nov., a novel anaerobic planctomycete of the new family within the order Sedimentisphaerales isolated from Taman Peninsula, Russia.</title>
        <authorList>
            <person name="Khomyakova M.A."/>
            <person name="Merkel A.Y."/>
            <person name="Slobodkin A.I."/>
        </authorList>
    </citation>
    <scope>NUCLEOTIDE SEQUENCE</scope>
    <source>
        <strain evidence="7">M17dextr</strain>
    </source>
</reference>
<evidence type="ECO:0000256" key="5">
    <source>
        <dbReference type="ARBA" id="ARBA00023139"/>
    </source>
</evidence>
<evidence type="ECO:0000256" key="2">
    <source>
        <dbReference type="ARBA" id="ARBA00022475"/>
    </source>
</evidence>